<dbReference type="AlphaFoldDB" id="A0A834IWX0"/>
<organism evidence="1 2">
    <name type="scientific">Rhynchophorus ferrugineus</name>
    <name type="common">Red palm weevil</name>
    <name type="synonym">Curculio ferrugineus</name>
    <dbReference type="NCBI Taxonomy" id="354439"/>
    <lineage>
        <taxon>Eukaryota</taxon>
        <taxon>Metazoa</taxon>
        <taxon>Ecdysozoa</taxon>
        <taxon>Arthropoda</taxon>
        <taxon>Hexapoda</taxon>
        <taxon>Insecta</taxon>
        <taxon>Pterygota</taxon>
        <taxon>Neoptera</taxon>
        <taxon>Endopterygota</taxon>
        <taxon>Coleoptera</taxon>
        <taxon>Polyphaga</taxon>
        <taxon>Cucujiformia</taxon>
        <taxon>Curculionidae</taxon>
        <taxon>Dryophthorinae</taxon>
        <taxon>Rhynchophorus</taxon>
    </lineage>
</organism>
<proteinExistence type="predicted"/>
<evidence type="ECO:0000313" key="1">
    <source>
        <dbReference type="EMBL" id="KAF7286533.1"/>
    </source>
</evidence>
<name>A0A834IWX0_RHYFE</name>
<gene>
    <name evidence="1" type="ORF">GWI33_004936</name>
</gene>
<comment type="caution">
    <text evidence="1">The sequence shown here is derived from an EMBL/GenBank/DDBJ whole genome shotgun (WGS) entry which is preliminary data.</text>
</comment>
<protein>
    <submittedName>
        <fullName evidence="1">Uncharacterized protein</fullName>
    </submittedName>
</protein>
<dbReference type="Proteomes" id="UP000625711">
    <property type="component" value="Unassembled WGS sequence"/>
</dbReference>
<evidence type="ECO:0000313" key="2">
    <source>
        <dbReference type="Proteomes" id="UP000625711"/>
    </source>
</evidence>
<keyword evidence="2" id="KW-1185">Reference proteome</keyword>
<reference evidence="1" key="1">
    <citation type="submission" date="2020-08" db="EMBL/GenBank/DDBJ databases">
        <title>Genome sequencing and assembly of the red palm weevil Rhynchophorus ferrugineus.</title>
        <authorList>
            <person name="Dias G.B."/>
            <person name="Bergman C.M."/>
            <person name="Manee M."/>
        </authorList>
    </citation>
    <scope>NUCLEOTIDE SEQUENCE</scope>
    <source>
        <strain evidence="1">AA-2017</strain>
        <tissue evidence="1">Whole larva</tissue>
    </source>
</reference>
<dbReference type="EMBL" id="JAACXV010000024">
    <property type="protein sequence ID" value="KAF7286533.1"/>
    <property type="molecule type" value="Genomic_DNA"/>
</dbReference>
<sequence>MRLRMTEISETKRLIRTTGFMRRNSLCASRGCTGTEAARSAWCFMIETTIKMDSERHNDEYCERSVW</sequence>
<accession>A0A834IWX0</accession>